<evidence type="ECO:0000313" key="3">
    <source>
        <dbReference type="Proteomes" id="UP001228376"/>
    </source>
</evidence>
<dbReference type="RefSeq" id="WP_320384170.1">
    <property type="nucleotide sequence ID" value="NZ_JAROCA020000001.1"/>
</dbReference>
<accession>A0ABU5CE78</accession>
<proteinExistence type="predicted"/>
<dbReference type="EMBL" id="JAROCA020000001">
    <property type="protein sequence ID" value="MDY0404306.1"/>
    <property type="molecule type" value="Genomic_DNA"/>
</dbReference>
<gene>
    <name evidence="2" type="ORF">P5G51_001745</name>
</gene>
<evidence type="ECO:0000256" key="1">
    <source>
        <dbReference type="SAM" id="MobiDB-lite"/>
    </source>
</evidence>
<protein>
    <submittedName>
        <fullName evidence="2">Uncharacterized protein</fullName>
    </submittedName>
</protein>
<organism evidence="2 3">
    <name type="scientific">Tigheibacillus jepli</name>
    <dbReference type="NCBI Taxonomy" id="3035914"/>
    <lineage>
        <taxon>Bacteria</taxon>
        <taxon>Bacillati</taxon>
        <taxon>Bacillota</taxon>
        <taxon>Bacilli</taxon>
        <taxon>Bacillales</taxon>
        <taxon>Bacillaceae</taxon>
        <taxon>Tigheibacillus</taxon>
    </lineage>
</organism>
<feature type="region of interest" description="Disordered" evidence="1">
    <location>
        <begin position="29"/>
        <end position="49"/>
    </location>
</feature>
<comment type="caution">
    <text evidence="2">The sequence shown here is derived from an EMBL/GenBank/DDBJ whole genome shotgun (WGS) entry which is preliminary data.</text>
</comment>
<evidence type="ECO:0000313" key="2">
    <source>
        <dbReference type="EMBL" id="MDY0404306.1"/>
    </source>
</evidence>
<keyword evidence="3" id="KW-1185">Reference proteome</keyword>
<sequence>MIAKIKETMQQRVQRPTMCMAMHILGKEEKKHGRRMPRNGRRDNRGHPYTNTKAVFDTKCITKLGITCSVAKRATATHSLSSTCIIPLQNNSSPSYKNKLKKDRRHQWNLRWQPFRSAEEFSPLTTLPCPRLGLIRNYLK</sequence>
<reference evidence="2 3" key="1">
    <citation type="submission" date="2023-10" db="EMBL/GenBank/DDBJ databases">
        <title>179-bfca-hs.</title>
        <authorList>
            <person name="Miliotis G."/>
            <person name="Sengupta P."/>
            <person name="Hameed A."/>
            <person name="Chuvochina M."/>
            <person name="Mcdonagh F."/>
            <person name="Simpson A.C."/>
            <person name="Singh N.K."/>
            <person name="Rekha P.D."/>
            <person name="Raman K."/>
            <person name="Hugenholtz P."/>
            <person name="Venkateswaran K."/>
        </authorList>
    </citation>
    <scope>NUCLEOTIDE SEQUENCE [LARGE SCALE GENOMIC DNA]</scope>
    <source>
        <strain evidence="2 3">179-BFC-A-HS</strain>
    </source>
</reference>
<dbReference type="Proteomes" id="UP001228376">
    <property type="component" value="Unassembled WGS sequence"/>
</dbReference>
<name>A0ABU5CE78_9BACI</name>